<reference evidence="4 5" key="1">
    <citation type="submission" date="2018-07" db="EMBL/GenBank/DDBJ databases">
        <title>Pseudomonas laoshanensis sp. nov., isolated from soil.</title>
        <authorList>
            <person name="Sun J."/>
            <person name="Yu L."/>
            <person name="Wang M."/>
            <person name="Zhang C."/>
        </authorList>
    </citation>
    <scope>NUCLEOTIDE SEQUENCE [LARGE SCALE GENOMIC DNA]</scope>
    <source>
        <strain evidence="4 5">Y22</strain>
    </source>
</reference>
<evidence type="ECO:0000313" key="5">
    <source>
        <dbReference type="Proteomes" id="UP000463138"/>
    </source>
</evidence>
<comment type="caution">
    <text evidence="4">The sequence shown here is derived from an EMBL/GenBank/DDBJ whole genome shotgun (WGS) entry which is preliminary data.</text>
</comment>
<dbReference type="Pfam" id="PF00724">
    <property type="entry name" value="Oxidored_FMN"/>
    <property type="match status" value="1"/>
</dbReference>
<dbReference type="AlphaFoldDB" id="A0A7V7GVY3"/>
<dbReference type="Proteomes" id="UP000463138">
    <property type="component" value="Unassembled WGS sequence"/>
</dbReference>
<dbReference type="Gene3D" id="3.20.20.70">
    <property type="entry name" value="Aldolase class I"/>
    <property type="match status" value="1"/>
</dbReference>
<accession>A0A7V7GVY3</accession>
<name>A0A7V7GVY3_9GAMM</name>
<evidence type="ECO:0000313" key="4">
    <source>
        <dbReference type="EMBL" id="KAA0696377.1"/>
    </source>
</evidence>
<dbReference type="EMBL" id="QOVF01000001">
    <property type="protein sequence ID" value="KAA0696377.1"/>
    <property type="molecule type" value="Genomic_DNA"/>
</dbReference>
<sequence>MTLSLSDPITLPCGAIIPNRLAKAAMTEGLATPAGLPTPELERLYGLWSDGGAGMLLSGNIQIDRDHLERPGNVVIDGQPDAAMHAALSSWAKVATRNGNHFWAQISHAGRQTMKMINPHPKAPSPLKLGLPGGQFGEPVALEKDEIVEIVRRFAQCAVAVQAAGFTGVQVHAAHGYLLSQFLSPRSNQRSDEYGGSLENRARLLMDTVAAIRTAVGREFPVSVKLNSADFQKGGFDFADSLQVVEWLEQAGVDLIEISGGTYEQPKLLGVQGLEAEEPQAVAQSTQQREAYFVDFALAMRDKVSVPLMVTGGFRQKQAMQQALSSGAADVIGLGRPMCVMTDAPAQLLAGLEELPRYEQQLALFPGWLAFLGKINALKVMATFAVQYWYYAQIDRLGRTGKAEPALSVFQASKDVTALQKELVKARSR</sequence>
<organism evidence="4 5">
    <name type="scientific">Halopseudomonas laoshanensis</name>
    <dbReference type="NCBI Taxonomy" id="2268758"/>
    <lineage>
        <taxon>Bacteria</taxon>
        <taxon>Pseudomonadati</taxon>
        <taxon>Pseudomonadota</taxon>
        <taxon>Gammaproteobacteria</taxon>
        <taxon>Pseudomonadales</taxon>
        <taxon>Pseudomonadaceae</taxon>
        <taxon>Halopseudomonas</taxon>
    </lineage>
</organism>
<evidence type="ECO:0000256" key="1">
    <source>
        <dbReference type="ARBA" id="ARBA00022630"/>
    </source>
</evidence>
<proteinExistence type="predicted"/>
<dbReference type="RefSeq" id="WP_149331345.1">
    <property type="nucleotide sequence ID" value="NZ_QOVF01000001.1"/>
</dbReference>
<dbReference type="InterPro" id="IPR001155">
    <property type="entry name" value="OxRdtase_FMN_N"/>
</dbReference>
<dbReference type="InterPro" id="IPR051799">
    <property type="entry name" value="NADH_flavin_oxidoreductase"/>
</dbReference>
<dbReference type="CDD" id="cd04733">
    <property type="entry name" value="OYE_like_2_FMN"/>
    <property type="match status" value="1"/>
</dbReference>
<dbReference type="InterPro" id="IPR013785">
    <property type="entry name" value="Aldolase_TIM"/>
</dbReference>
<keyword evidence="5" id="KW-1185">Reference proteome</keyword>
<feature type="domain" description="NADH:flavin oxidoreductase/NADH oxidase N-terminal" evidence="3">
    <location>
        <begin position="7"/>
        <end position="348"/>
    </location>
</feature>
<gene>
    <name evidence="4" type="ORF">DT594_03225</name>
</gene>
<keyword evidence="2" id="KW-0560">Oxidoreductase</keyword>
<dbReference type="OrthoDB" id="8523426at2"/>
<dbReference type="PANTHER" id="PTHR43656">
    <property type="entry name" value="BINDING OXIDOREDUCTASE, PUTATIVE (AFU_ORTHOLOGUE AFUA_2G08260)-RELATED"/>
    <property type="match status" value="1"/>
</dbReference>
<evidence type="ECO:0000256" key="2">
    <source>
        <dbReference type="ARBA" id="ARBA00023002"/>
    </source>
</evidence>
<dbReference type="GO" id="GO:0016491">
    <property type="term" value="F:oxidoreductase activity"/>
    <property type="evidence" value="ECO:0007669"/>
    <property type="project" value="UniProtKB-KW"/>
</dbReference>
<protein>
    <submittedName>
        <fullName evidence="4">NADH:flavin oxidoreductase</fullName>
    </submittedName>
</protein>
<keyword evidence="1" id="KW-0285">Flavoprotein</keyword>
<dbReference type="GO" id="GO:0010181">
    <property type="term" value="F:FMN binding"/>
    <property type="evidence" value="ECO:0007669"/>
    <property type="project" value="InterPro"/>
</dbReference>
<dbReference type="SUPFAM" id="SSF51395">
    <property type="entry name" value="FMN-linked oxidoreductases"/>
    <property type="match status" value="1"/>
</dbReference>
<evidence type="ECO:0000259" key="3">
    <source>
        <dbReference type="Pfam" id="PF00724"/>
    </source>
</evidence>
<dbReference type="PANTHER" id="PTHR43656:SF2">
    <property type="entry name" value="BINDING OXIDOREDUCTASE, PUTATIVE (AFU_ORTHOLOGUE AFUA_2G08260)-RELATED"/>
    <property type="match status" value="1"/>
</dbReference>